<dbReference type="Gene3D" id="3.40.50.1000">
    <property type="entry name" value="HAD superfamily/HAD-like"/>
    <property type="match status" value="1"/>
</dbReference>
<accession>A0ABR2I6Q1</accession>
<evidence type="ECO:0000256" key="11">
    <source>
        <dbReference type="ARBA" id="ARBA00022989"/>
    </source>
</evidence>
<dbReference type="InterPro" id="IPR023214">
    <property type="entry name" value="HAD_sf"/>
</dbReference>
<dbReference type="InterPro" id="IPR006408">
    <property type="entry name" value="P-type_ATPase_IIB"/>
</dbReference>
<keyword evidence="12 14" id="KW-0406">Ion transport</keyword>
<feature type="transmembrane region" description="Helical" evidence="14">
    <location>
        <begin position="880"/>
        <end position="904"/>
    </location>
</feature>
<dbReference type="InterPro" id="IPR059000">
    <property type="entry name" value="ATPase_P-type_domA"/>
</dbReference>
<dbReference type="InterPro" id="IPR018303">
    <property type="entry name" value="ATPase_P-typ_P_site"/>
</dbReference>
<feature type="transmembrane region" description="Helical" evidence="14">
    <location>
        <begin position="910"/>
        <end position="930"/>
    </location>
</feature>
<feature type="compositionally biased region" description="Acidic residues" evidence="15">
    <location>
        <begin position="980"/>
        <end position="994"/>
    </location>
</feature>
<comment type="similarity">
    <text evidence="14">Belongs to the cation transport ATPase (P-type) (TC 3.A.3) family.</text>
</comment>
<organism evidence="18 19">
    <name type="scientific">Tritrichomonas musculus</name>
    <dbReference type="NCBI Taxonomy" id="1915356"/>
    <lineage>
        <taxon>Eukaryota</taxon>
        <taxon>Metamonada</taxon>
        <taxon>Parabasalia</taxon>
        <taxon>Tritrichomonadida</taxon>
        <taxon>Tritrichomonadidae</taxon>
        <taxon>Tritrichomonas</taxon>
    </lineage>
</organism>
<keyword evidence="5" id="KW-0479">Metal-binding</keyword>
<dbReference type="PANTHER" id="PTHR24093:SF369">
    <property type="entry name" value="CALCIUM-TRANSPORTING ATPASE"/>
    <property type="match status" value="1"/>
</dbReference>
<keyword evidence="6 14" id="KW-0547">Nucleotide-binding</keyword>
<evidence type="ECO:0000256" key="1">
    <source>
        <dbReference type="ARBA" id="ARBA00004127"/>
    </source>
</evidence>
<dbReference type="EC" id="7.2.2.10" evidence="14"/>
<dbReference type="InterPro" id="IPR004014">
    <property type="entry name" value="ATPase_P-typ_cation-transptr_N"/>
</dbReference>
<feature type="transmembrane region" description="Helical" evidence="14">
    <location>
        <begin position="843"/>
        <end position="860"/>
    </location>
</feature>
<evidence type="ECO:0000256" key="5">
    <source>
        <dbReference type="ARBA" id="ARBA00022723"/>
    </source>
</evidence>
<keyword evidence="8 14" id="KW-0067">ATP-binding</keyword>
<gene>
    <name evidence="17" type="ORF">M9Y10_011806</name>
    <name evidence="18" type="ORF">M9Y10_013319</name>
</gene>
<dbReference type="SUPFAM" id="SSF81653">
    <property type="entry name" value="Calcium ATPase, transduction domain A"/>
    <property type="match status" value="1"/>
</dbReference>
<evidence type="ECO:0000259" key="16">
    <source>
        <dbReference type="SMART" id="SM00831"/>
    </source>
</evidence>
<keyword evidence="11 14" id="KW-1133">Transmembrane helix</keyword>
<dbReference type="SUPFAM" id="SSF81665">
    <property type="entry name" value="Calcium ATPase, transmembrane domain M"/>
    <property type="match status" value="1"/>
</dbReference>
<comment type="subcellular location">
    <subcellularLocation>
        <location evidence="1">Endomembrane system</location>
        <topology evidence="1">Multi-pass membrane protein</topology>
    </subcellularLocation>
    <subcellularLocation>
        <location evidence="14">Membrane</location>
        <topology evidence="14">Multi-pass membrane protein</topology>
    </subcellularLocation>
</comment>
<dbReference type="Pfam" id="PF00689">
    <property type="entry name" value="Cation_ATPase_C"/>
    <property type="match status" value="1"/>
</dbReference>
<dbReference type="NCBIfam" id="TIGR01517">
    <property type="entry name" value="ATPase-IIB_Ca"/>
    <property type="match status" value="1"/>
</dbReference>
<name>A0ABR2I6Q1_9EUKA</name>
<comment type="catalytic activity">
    <reaction evidence="14">
        <text>Ca(2+)(in) + ATP + H2O = Ca(2+)(out) + ADP + phosphate + H(+)</text>
        <dbReference type="Rhea" id="RHEA:18105"/>
        <dbReference type="ChEBI" id="CHEBI:15377"/>
        <dbReference type="ChEBI" id="CHEBI:15378"/>
        <dbReference type="ChEBI" id="CHEBI:29108"/>
        <dbReference type="ChEBI" id="CHEBI:30616"/>
        <dbReference type="ChEBI" id="CHEBI:43474"/>
        <dbReference type="ChEBI" id="CHEBI:456216"/>
        <dbReference type="EC" id="7.2.2.10"/>
    </reaction>
</comment>
<dbReference type="Gene3D" id="3.40.1110.10">
    <property type="entry name" value="Calcium-transporting ATPase, cytoplasmic domain N"/>
    <property type="match status" value="1"/>
</dbReference>
<keyword evidence="9" id="KW-0460">Magnesium</keyword>
<evidence type="ECO:0000313" key="18">
    <source>
        <dbReference type="EMBL" id="KAK8858218.1"/>
    </source>
</evidence>
<feature type="domain" description="Cation-transporting P-type ATPase N-terminal" evidence="16">
    <location>
        <begin position="28"/>
        <end position="104"/>
    </location>
</feature>
<dbReference type="PROSITE" id="PS00154">
    <property type="entry name" value="ATPASE_E1_E2"/>
    <property type="match status" value="1"/>
</dbReference>
<dbReference type="SMART" id="SM00831">
    <property type="entry name" value="Cation_ATPase_N"/>
    <property type="match status" value="1"/>
</dbReference>
<feature type="transmembrane region" description="Helical" evidence="14">
    <location>
        <begin position="802"/>
        <end position="823"/>
    </location>
</feature>
<evidence type="ECO:0000256" key="13">
    <source>
        <dbReference type="ARBA" id="ARBA00023136"/>
    </source>
</evidence>
<proteinExistence type="inferred from homology"/>
<comment type="function">
    <text evidence="14">Catalyzes the hydrolysis of ATP coupled with the transport of calcium.</text>
</comment>
<evidence type="ECO:0000256" key="8">
    <source>
        <dbReference type="ARBA" id="ARBA00022840"/>
    </source>
</evidence>
<dbReference type="InterPro" id="IPR006068">
    <property type="entry name" value="ATPase_P-typ_cation-transptr_C"/>
</dbReference>
<evidence type="ECO:0000256" key="9">
    <source>
        <dbReference type="ARBA" id="ARBA00022842"/>
    </source>
</evidence>
<dbReference type="Proteomes" id="UP001470230">
    <property type="component" value="Unassembled WGS sequence"/>
</dbReference>
<dbReference type="Pfam" id="PF13246">
    <property type="entry name" value="Cation_ATPase"/>
    <property type="match status" value="1"/>
</dbReference>
<dbReference type="Gene3D" id="2.70.150.10">
    <property type="entry name" value="Calcium-transporting ATPase, cytoplasmic transduction domain A"/>
    <property type="match status" value="1"/>
</dbReference>
<evidence type="ECO:0000256" key="12">
    <source>
        <dbReference type="ARBA" id="ARBA00023065"/>
    </source>
</evidence>
<evidence type="ECO:0000256" key="14">
    <source>
        <dbReference type="RuleBase" id="RU361146"/>
    </source>
</evidence>
<feature type="transmembrane region" description="Helical" evidence="14">
    <location>
        <begin position="272"/>
        <end position="297"/>
    </location>
</feature>
<feature type="transmembrane region" description="Helical" evidence="14">
    <location>
        <begin position="117"/>
        <end position="133"/>
    </location>
</feature>
<feature type="transmembrane region" description="Helical" evidence="14">
    <location>
        <begin position="87"/>
        <end position="105"/>
    </location>
</feature>
<dbReference type="SFLD" id="SFLDG00002">
    <property type="entry name" value="C1.7:_P-type_atpase_like"/>
    <property type="match status" value="1"/>
</dbReference>
<keyword evidence="2 14" id="KW-0813">Transport</keyword>
<evidence type="ECO:0000256" key="15">
    <source>
        <dbReference type="SAM" id="MobiDB-lite"/>
    </source>
</evidence>
<dbReference type="Pfam" id="PF00122">
    <property type="entry name" value="E1-E2_ATPase"/>
    <property type="match status" value="1"/>
</dbReference>
<dbReference type="PRINTS" id="PR00120">
    <property type="entry name" value="HATPASE"/>
</dbReference>
<keyword evidence="7 14" id="KW-0106">Calcium</keyword>
<dbReference type="SUPFAM" id="SSF81660">
    <property type="entry name" value="Metal cation-transporting ATPase, ATP-binding domain N"/>
    <property type="match status" value="1"/>
</dbReference>
<keyword evidence="3 14" id="KW-0109">Calcium transport</keyword>
<comment type="caution">
    <text evidence="14">Lacks conserved residue(s) required for the propagation of feature annotation.</text>
</comment>
<evidence type="ECO:0000256" key="3">
    <source>
        <dbReference type="ARBA" id="ARBA00022568"/>
    </source>
</evidence>
<evidence type="ECO:0000256" key="10">
    <source>
        <dbReference type="ARBA" id="ARBA00022967"/>
    </source>
</evidence>
<dbReference type="Pfam" id="PF00690">
    <property type="entry name" value="Cation_ATPase_N"/>
    <property type="match status" value="1"/>
</dbReference>
<feature type="region of interest" description="Disordered" evidence="15">
    <location>
        <begin position="972"/>
        <end position="1000"/>
    </location>
</feature>
<dbReference type="PANTHER" id="PTHR24093">
    <property type="entry name" value="CATION TRANSPORTING ATPASE"/>
    <property type="match status" value="1"/>
</dbReference>
<evidence type="ECO:0000256" key="6">
    <source>
        <dbReference type="ARBA" id="ARBA00022741"/>
    </source>
</evidence>
<evidence type="ECO:0000313" key="19">
    <source>
        <dbReference type="Proteomes" id="UP001470230"/>
    </source>
</evidence>
<dbReference type="InterPro" id="IPR023299">
    <property type="entry name" value="ATPase_P-typ_cyto_dom_N"/>
</dbReference>
<keyword evidence="19" id="KW-1185">Reference proteome</keyword>
<evidence type="ECO:0000256" key="7">
    <source>
        <dbReference type="ARBA" id="ARBA00022837"/>
    </source>
</evidence>
<evidence type="ECO:0000313" key="17">
    <source>
        <dbReference type="EMBL" id="KAK8835376.1"/>
    </source>
</evidence>
<protein>
    <recommendedName>
        <fullName evidence="14">Calcium-transporting ATPase</fullName>
        <ecNumber evidence="14">7.2.2.10</ecNumber>
    </recommendedName>
</protein>
<dbReference type="PRINTS" id="PR00119">
    <property type="entry name" value="CATATPASE"/>
</dbReference>
<sequence length="1000" mass="110745">MSSNITKESILQVFERCGSENAGKLFAEGGGLEPYIQAFETDIETGLSQSEKDTGFASRKEKWGVNILPDPPKESWCHMFISCFEDLMLKILLVSAVISIILTSVFPPGDKPQAEDYIDTISIFVAVLLVSLVQTQTNYSQQKAFMEINKLKNEFNVSVIRCGEETQILNSEVLVGDVLTLKSGDRVAADGFYINGHNLKVNNSQETGESLAVSVDEKKPWVLGGGAVESGDGHVLVAAVGPSSQSGSRMLDIQKMSETREQSPLEKKLDKVAVMLTYIGLAGALLTFIVLLIFWIIDVVDKKKKEGKFEAKWLNDLVNKFMIGVTIFICAVPEGLPLAVTLSLGFSMKKMMKDNNFVRHLNACETMGGATTICSDKTGTLTQNKMTVVRFFMDGEEQNGQPNMTPKVKELFTECIAINSSAFVAIVEGKSQPEYIGSSSECALLQMLPQYNIDFKQLRDANPAVIIHEFSSARKKMSTIIKKDGHYRCYAKGAPDFILRGCTHYLTKDGNVQPLSEQVRQAYIDQIGKFADQSLRTMLMAYKELESSERKPEWEDPNNAESELTVISLVGIQDPLRPEVKHAIEQCNQAQVVVRMVTGDYINTAKAISRECGILSDDCIAMLGEDFAKKSKLDLIDILPKLRVLARSSPRDKLRLVSLLMESGEVVAVTGDGSNDSPALKKANVGLSMGQCGTELAKMASDIVILDDNFSSIVAALKWGRCVYDNVRGFLQFQLTVNFSAMIIAFVGSCALHESPLKTIQLLWVNLIMDSLGALALATRGPSDALLKRPPYGESDGLISNVLFRNICGHTIYQLIVLFLILFGAKKLFGVNYEDDEVQEKNVSTMVFNAFVYCQVFNLINARVAGQDMSIFDGLFSNPYFIIIFFFIGGLQAILSELAGSAFVTVHMNWKRWLICLAFGAGELIIGAILRSIRLKDRTSEKLQALREQRKAQIKKFYQNVPPERQWEMSIIQDKKSGDDNNDVEEVYANDNDDDGKLSV</sequence>
<comment type="caution">
    <text evidence="18">The sequence shown here is derived from an EMBL/GenBank/DDBJ whole genome shotgun (WGS) entry which is preliminary data.</text>
</comment>
<dbReference type="InterPro" id="IPR036412">
    <property type="entry name" value="HAD-like_sf"/>
</dbReference>
<dbReference type="SFLD" id="SFLDF00027">
    <property type="entry name" value="p-type_atpase"/>
    <property type="match status" value="1"/>
</dbReference>
<keyword evidence="10" id="KW-1278">Translocase</keyword>
<keyword evidence="4 14" id="KW-0812">Transmembrane</keyword>
<dbReference type="SUPFAM" id="SSF56784">
    <property type="entry name" value="HAD-like"/>
    <property type="match status" value="1"/>
</dbReference>
<dbReference type="SFLD" id="SFLDS00003">
    <property type="entry name" value="Haloacid_Dehalogenase"/>
    <property type="match status" value="1"/>
</dbReference>
<dbReference type="InterPro" id="IPR023298">
    <property type="entry name" value="ATPase_P-typ_TM_dom_sf"/>
</dbReference>
<feature type="transmembrane region" description="Helical" evidence="14">
    <location>
        <begin position="317"/>
        <end position="346"/>
    </location>
</feature>
<dbReference type="InterPro" id="IPR044492">
    <property type="entry name" value="P_typ_ATPase_HD_dom"/>
</dbReference>
<dbReference type="InterPro" id="IPR001757">
    <property type="entry name" value="P_typ_ATPase"/>
</dbReference>
<evidence type="ECO:0000256" key="2">
    <source>
        <dbReference type="ARBA" id="ARBA00022448"/>
    </source>
</evidence>
<dbReference type="EMBL" id="JAPFFF010000162">
    <property type="protein sequence ID" value="KAK8835376.1"/>
    <property type="molecule type" value="Genomic_DNA"/>
</dbReference>
<keyword evidence="13 14" id="KW-0472">Membrane</keyword>
<dbReference type="NCBIfam" id="TIGR01494">
    <property type="entry name" value="ATPase_P-type"/>
    <property type="match status" value="2"/>
</dbReference>
<reference evidence="18 19" key="1">
    <citation type="submission" date="2024-04" db="EMBL/GenBank/DDBJ databases">
        <title>Tritrichomonas musculus Genome.</title>
        <authorList>
            <person name="Alves-Ferreira E."/>
            <person name="Grigg M."/>
            <person name="Lorenzi H."/>
            <person name="Galac M."/>
        </authorList>
    </citation>
    <scope>NUCLEOTIDE SEQUENCE [LARGE SCALE GENOMIC DNA]</scope>
    <source>
        <strain evidence="18 19">EAF2021</strain>
    </source>
</reference>
<dbReference type="EMBL" id="JAPFFF010000019">
    <property type="protein sequence ID" value="KAK8858218.1"/>
    <property type="molecule type" value="Genomic_DNA"/>
</dbReference>
<dbReference type="Gene3D" id="1.20.1110.10">
    <property type="entry name" value="Calcium-transporting ATPase, transmembrane domain"/>
    <property type="match status" value="1"/>
</dbReference>
<evidence type="ECO:0000256" key="4">
    <source>
        <dbReference type="ARBA" id="ARBA00022692"/>
    </source>
</evidence>
<dbReference type="InterPro" id="IPR008250">
    <property type="entry name" value="ATPase_P-typ_transduc_dom_A_sf"/>
</dbReference>